<organism evidence="1 2">
    <name type="scientific">Chryseobacterium taihuense</name>
    <dbReference type="NCBI Taxonomy" id="1141221"/>
    <lineage>
        <taxon>Bacteria</taxon>
        <taxon>Pseudomonadati</taxon>
        <taxon>Bacteroidota</taxon>
        <taxon>Flavobacteriia</taxon>
        <taxon>Flavobacteriales</taxon>
        <taxon>Weeksellaceae</taxon>
        <taxon>Chryseobacterium group</taxon>
        <taxon>Chryseobacterium</taxon>
    </lineage>
</organism>
<evidence type="ECO:0008006" key="3">
    <source>
        <dbReference type="Google" id="ProtNLM"/>
    </source>
</evidence>
<evidence type="ECO:0000313" key="1">
    <source>
        <dbReference type="EMBL" id="SDL48214.1"/>
    </source>
</evidence>
<dbReference type="RefSeq" id="WP_089741378.1">
    <property type="nucleotide sequence ID" value="NZ_FNHD01000001.1"/>
</dbReference>
<comment type="caution">
    <text evidence="1">The sequence shown here is derived from an EMBL/GenBank/DDBJ whole genome shotgun (WGS) entry which is preliminary data.</text>
</comment>
<dbReference type="Proteomes" id="UP000199242">
    <property type="component" value="Unassembled WGS sequence"/>
</dbReference>
<sequence length="155" mass="18193">MKYTISFKVLLFFIALLSIFQCSYYGSKFEKEFDEFVSDSDKTVTNGDLLHPVYAYVKNGKIKGLEINNAPECGHYTKRYFLSENEEIFKIIIQKDFYNENCGGAFDSIYVINPARNEIVTYTKFMVGKKFTKNTSAELKDFDSYKKEIHNWKRK</sequence>
<evidence type="ECO:0000313" key="2">
    <source>
        <dbReference type="Proteomes" id="UP000199242"/>
    </source>
</evidence>
<proteinExistence type="predicted"/>
<name>A0ABY0QQ94_9FLAO</name>
<reference evidence="1 2" key="1">
    <citation type="submission" date="2016-10" db="EMBL/GenBank/DDBJ databases">
        <authorList>
            <person name="Varghese N."/>
            <person name="Submissions S."/>
        </authorList>
    </citation>
    <scope>NUCLEOTIDE SEQUENCE [LARGE SCALE GENOMIC DNA]</scope>
    <source>
        <strain evidence="1 2">CGMCC 1.10941</strain>
    </source>
</reference>
<keyword evidence="2" id="KW-1185">Reference proteome</keyword>
<protein>
    <recommendedName>
        <fullName evidence="3">Lipoprotein</fullName>
    </recommendedName>
</protein>
<dbReference type="EMBL" id="FNHD01000001">
    <property type="protein sequence ID" value="SDL48214.1"/>
    <property type="molecule type" value="Genomic_DNA"/>
</dbReference>
<gene>
    <name evidence="1" type="ORF">SAMN05216273_101361</name>
</gene>
<accession>A0ABY0QQ94</accession>